<organism evidence="3 4">
    <name type="scientific">Paenimyroides ummariense</name>
    <dbReference type="NCBI Taxonomy" id="913024"/>
    <lineage>
        <taxon>Bacteria</taxon>
        <taxon>Pseudomonadati</taxon>
        <taxon>Bacteroidota</taxon>
        <taxon>Flavobacteriia</taxon>
        <taxon>Flavobacteriales</taxon>
        <taxon>Flavobacteriaceae</taxon>
        <taxon>Paenimyroides</taxon>
    </lineage>
</organism>
<dbReference type="RefSeq" id="WP_091520065.1">
    <property type="nucleotide sequence ID" value="NZ_FOVI01000004.1"/>
</dbReference>
<proteinExistence type="inferred from homology"/>
<dbReference type="STRING" id="913024.SAMN05421741_104188"/>
<dbReference type="Gene3D" id="3.40.50.2000">
    <property type="entry name" value="Glycogen Phosphorylase B"/>
    <property type="match status" value="2"/>
</dbReference>
<gene>
    <name evidence="3" type="ORF">SAMN05421741_104188</name>
</gene>
<dbReference type="InterPro" id="IPR003337">
    <property type="entry name" value="Trehalose_PPase"/>
</dbReference>
<evidence type="ECO:0000313" key="4">
    <source>
        <dbReference type="Proteomes" id="UP000199036"/>
    </source>
</evidence>
<dbReference type="NCBIfam" id="TIGR00685">
    <property type="entry name" value="T6PP"/>
    <property type="match status" value="1"/>
</dbReference>
<dbReference type="PANTHER" id="PTHR10788">
    <property type="entry name" value="TREHALOSE-6-PHOSPHATE SYNTHASE"/>
    <property type="match status" value="1"/>
</dbReference>
<evidence type="ECO:0000313" key="3">
    <source>
        <dbReference type="EMBL" id="SFN37873.1"/>
    </source>
</evidence>
<name>A0A1I4YJ75_9FLAO</name>
<comment type="similarity">
    <text evidence="1">In the C-terminal section; belongs to the trehalose phosphatase family.</text>
</comment>
<dbReference type="GO" id="GO:0005829">
    <property type="term" value="C:cytosol"/>
    <property type="evidence" value="ECO:0007669"/>
    <property type="project" value="TreeGrafter"/>
</dbReference>
<dbReference type="NCBIfam" id="TIGR01484">
    <property type="entry name" value="HAD-SF-IIB"/>
    <property type="match status" value="1"/>
</dbReference>
<dbReference type="GO" id="GO:0005992">
    <property type="term" value="P:trehalose biosynthetic process"/>
    <property type="evidence" value="ECO:0007669"/>
    <property type="project" value="InterPro"/>
</dbReference>
<comment type="similarity">
    <text evidence="2">Belongs to the glycosyltransferase 20 family.</text>
</comment>
<dbReference type="NCBIfam" id="NF011071">
    <property type="entry name" value="PRK14501.1"/>
    <property type="match status" value="1"/>
</dbReference>
<evidence type="ECO:0000256" key="2">
    <source>
        <dbReference type="ARBA" id="ARBA00008799"/>
    </source>
</evidence>
<sequence>MKPENIYIVSNRLPVTIMRTESGFTVTQSNGGLATALGSVFQQQNSYWIGWPGIIVDNEEEEQLVKELLEPLRCIPVFLSQQEFDGYYNGFSNAILWPLFHYHPGHCIFNEEYWLAYRNVNSKFGSVVSAHVPQDAFLWIHDYQLMLLPFYIKHSNLSYFHHIHFPSQEVFGIIPWRSDLLDALLKCRHIVFQTEKDRVNFKDACLKYASKAHPDLFNTHSPLGIKVSAHPISIDAFDFSQTVQKEVVQKMTQEIHQIFANQRIILSVDRLDYSKGILERLEAFRLLLKDFPQYREKLVLLMLVVPSRSDVPSYEEHKRKVDELVGNINSEYASLGWRPVHYYYQQVNRDTLCAYYAASDVCLVTSLRDGLNLVSKEYVACRTNNNGVLILSEMAGAAEELTYALKIHPYDFKQMVVAMVYALEMEKSEENARMTALKKKVFGYTVFDWLDTIFQEVFCMYDELKYSFEQNLSSELAERLMIRFKNADSRYILLDYDGCIRELEPYPEMASPGNDIKELLCALQSVPNTQVLLVSGRSRKDMDMWFADCGITLIAEHGAWFKDNEWGWTALTECRVQDNRALTTIMERYALVLEGSFLEEKTSGVCLHFKMCMRDQLAKTINKLENEITEHISKNSLSYRYKKTNELLEIHFSDCDKGQAIQKFVSFNKDAFILAAGDDDTDEDMFEALPKNAFTLKIGKKNTKAKIRVQNVGRFIEFLNHMAVTTVVK</sequence>
<dbReference type="InterPro" id="IPR001830">
    <property type="entry name" value="Glyco_trans_20"/>
</dbReference>
<dbReference type="CDD" id="cd03788">
    <property type="entry name" value="GT20_TPS"/>
    <property type="match status" value="1"/>
</dbReference>
<evidence type="ECO:0000256" key="1">
    <source>
        <dbReference type="ARBA" id="ARBA00006330"/>
    </source>
</evidence>
<dbReference type="OrthoDB" id="9761633at2"/>
<dbReference type="AlphaFoldDB" id="A0A1I4YJ75"/>
<reference evidence="4" key="1">
    <citation type="submission" date="2016-10" db="EMBL/GenBank/DDBJ databases">
        <authorList>
            <person name="Varghese N."/>
            <person name="Submissions S."/>
        </authorList>
    </citation>
    <scope>NUCLEOTIDE SEQUENCE [LARGE SCALE GENOMIC DNA]</scope>
    <source>
        <strain evidence="4">DS-12</strain>
    </source>
</reference>
<keyword evidence="4" id="KW-1185">Reference proteome</keyword>
<dbReference type="Proteomes" id="UP000199036">
    <property type="component" value="Unassembled WGS sequence"/>
</dbReference>
<dbReference type="EMBL" id="FOVI01000004">
    <property type="protein sequence ID" value="SFN37873.1"/>
    <property type="molecule type" value="Genomic_DNA"/>
</dbReference>
<dbReference type="PANTHER" id="PTHR10788:SF106">
    <property type="entry name" value="BCDNA.GH08860"/>
    <property type="match status" value="1"/>
</dbReference>
<dbReference type="GO" id="GO:0003825">
    <property type="term" value="F:alpha,alpha-trehalose-phosphate synthase (UDP-forming) activity"/>
    <property type="evidence" value="ECO:0007669"/>
    <property type="project" value="TreeGrafter"/>
</dbReference>
<dbReference type="InterPro" id="IPR023214">
    <property type="entry name" value="HAD_sf"/>
</dbReference>
<dbReference type="SUPFAM" id="SSF56784">
    <property type="entry name" value="HAD-like"/>
    <property type="match status" value="1"/>
</dbReference>
<dbReference type="InterPro" id="IPR006379">
    <property type="entry name" value="HAD-SF_hydro_IIB"/>
</dbReference>
<dbReference type="Gene3D" id="3.30.70.1020">
    <property type="entry name" value="Trehalose-6-phosphate phosphatase related protein, domain 2"/>
    <property type="match status" value="1"/>
</dbReference>
<dbReference type="Gene3D" id="3.40.50.1000">
    <property type="entry name" value="HAD superfamily/HAD-like"/>
    <property type="match status" value="1"/>
</dbReference>
<dbReference type="InterPro" id="IPR036412">
    <property type="entry name" value="HAD-like_sf"/>
</dbReference>
<protein>
    <submittedName>
        <fullName evidence="3">Trehalose 6-phosphate synthase/phosphatase</fullName>
    </submittedName>
</protein>
<dbReference type="GO" id="GO:0004805">
    <property type="term" value="F:trehalose-phosphatase activity"/>
    <property type="evidence" value="ECO:0007669"/>
    <property type="project" value="TreeGrafter"/>
</dbReference>
<dbReference type="Pfam" id="PF02358">
    <property type="entry name" value="Trehalose_PPase"/>
    <property type="match status" value="1"/>
</dbReference>
<dbReference type="Pfam" id="PF00982">
    <property type="entry name" value="Glyco_transf_20"/>
    <property type="match status" value="1"/>
</dbReference>
<accession>A0A1I4YJ75</accession>
<dbReference type="SUPFAM" id="SSF53756">
    <property type="entry name" value="UDP-Glycosyltransferase/glycogen phosphorylase"/>
    <property type="match status" value="1"/>
</dbReference>